<dbReference type="SUPFAM" id="SSF53448">
    <property type="entry name" value="Nucleotide-diphospho-sugar transferases"/>
    <property type="match status" value="1"/>
</dbReference>
<name>A0A140E3W0_9GAMM</name>
<keyword evidence="2" id="KW-1133">Transmembrane helix</keyword>
<dbReference type="Pfam" id="PF00535">
    <property type="entry name" value="Glycos_transf_2"/>
    <property type="match status" value="1"/>
</dbReference>
<evidence type="ECO:0000313" key="4">
    <source>
        <dbReference type="EMBL" id="AMK75084.1"/>
    </source>
</evidence>
<feature type="transmembrane region" description="Helical" evidence="2">
    <location>
        <begin position="227"/>
        <end position="246"/>
    </location>
</feature>
<evidence type="ECO:0000259" key="3">
    <source>
        <dbReference type="Pfam" id="PF00535"/>
    </source>
</evidence>
<keyword evidence="5" id="KW-1185">Reference proteome</keyword>
<dbReference type="Gene3D" id="3.90.550.10">
    <property type="entry name" value="Spore Coat Polysaccharide Biosynthesis Protein SpsA, Chain A"/>
    <property type="match status" value="1"/>
</dbReference>
<gene>
    <name evidence="4" type="ORF">JT25_001065</name>
</gene>
<dbReference type="InterPro" id="IPR029044">
    <property type="entry name" value="Nucleotide-diphossugar_trans"/>
</dbReference>
<organism evidence="4 5">
    <name type="scientific">Methylomonas denitrificans</name>
    <dbReference type="NCBI Taxonomy" id="1538553"/>
    <lineage>
        <taxon>Bacteria</taxon>
        <taxon>Pseudomonadati</taxon>
        <taxon>Pseudomonadota</taxon>
        <taxon>Gammaproteobacteria</taxon>
        <taxon>Methylococcales</taxon>
        <taxon>Methylococcaceae</taxon>
        <taxon>Methylomonas</taxon>
    </lineage>
</organism>
<reference evidence="4 5" key="1">
    <citation type="journal article" date="2015" name="Environ. Microbiol.">
        <title>Methane oxidation coupled to nitrate reduction under hypoxia by the Gammaproteobacterium Methylomonas denitrificans, sp. nov. type strain FJG1.</title>
        <authorList>
            <person name="Kits K.D."/>
            <person name="Klotz M.G."/>
            <person name="Stein L.Y."/>
        </authorList>
    </citation>
    <scope>NUCLEOTIDE SEQUENCE [LARGE SCALE GENOMIC DNA]</scope>
    <source>
        <strain evidence="4 5">FJG1</strain>
    </source>
</reference>
<accession>A0A140E3W0</accession>
<evidence type="ECO:0000256" key="1">
    <source>
        <dbReference type="ARBA" id="ARBA00038494"/>
    </source>
</evidence>
<evidence type="ECO:0000256" key="2">
    <source>
        <dbReference type="SAM" id="Phobius"/>
    </source>
</evidence>
<dbReference type="PANTHER" id="PTHR43630">
    <property type="entry name" value="POLY-BETA-1,6-N-ACETYL-D-GLUCOSAMINE SYNTHASE"/>
    <property type="match status" value="1"/>
</dbReference>
<evidence type="ECO:0000313" key="5">
    <source>
        <dbReference type="Proteomes" id="UP000030512"/>
    </source>
</evidence>
<dbReference type="Proteomes" id="UP000030512">
    <property type="component" value="Chromosome"/>
</dbReference>
<dbReference type="InterPro" id="IPR001173">
    <property type="entry name" value="Glyco_trans_2-like"/>
</dbReference>
<proteinExistence type="inferred from homology"/>
<feature type="domain" description="Glycosyltransferase 2-like" evidence="3">
    <location>
        <begin position="8"/>
        <end position="110"/>
    </location>
</feature>
<dbReference type="AlphaFoldDB" id="A0A140E3W0"/>
<dbReference type="STRING" id="1538553.JT25_001065"/>
<comment type="similarity">
    <text evidence="1">Belongs to the glycosyltransferase 2 family. WaaE/KdtX subfamily.</text>
</comment>
<protein>
    <recommendedName>
        <fullName evidence="3">Glycosyltransferase 2-like domain-containing protein</fullName>
    </recommendedName>
</protein>
<keyword evidence="2" id="KW-0812">Transmembrane</keyword>
<dbReference type="RefSeq" id="WP_036273451.1">
    <property type="nucleotide sequence ID" value="NZ_CP014476.1"/>
</dbReference>
<dbReference type="EMBL" id="CP014476">
    <property type="protein sequence ID" value="AMK75084.1"/>
    <property type="molecule type" value="Genomic_DNA"/>
</dbReference>
<keyword evidence="2" id="KW-0472">Membrane</keyword>
<sequence length="282" mass="33011">MPKSNVTVFLEVFNEEERIESCLKSFYWADELIVFDKNSTDRTREIAKKYATEIVLVPFSHASENVVKNISSRKSCEWILFPTASSLIHPNLVDEIIKLTSDNDFNYDVIGLPYSMYSFGISSKYSPWTALRKNILIRRSALQLSSKLHNEIGFNSDRIFEMPFIAEDQLLYHCTHKDADDFFGRVIRYTRYEAEYEKPINRSRALNKAFFEIFKSLATVVFRRRSFVLGWDGIALSLAYVCYFIMKFIYVWDVRRENGSVVYPALRKKIDALWDEDKLNGV</sequence>
<dbReference type="KEGG" id="mdn:JT25_001065"/>
<dbReference type="PANTHER" id="PTHR43630:SF2">
    <property type="entry name" value="GLYCOSYLTRANSFERASE"/>
    <property type="match status" value="1"/>
</dbReference>
<dbReference type="OrthoDB" id="9815923at2"/>